<organism evidence="5 7">
    <name type="scientific">Odoribacter splanchnicus</name>
    <dbReference type="NCBI Taxonomy" id="28118"/>
    <lineage>
        <taxon>Bacteria</taxon>
        <taxon>Pseudomonadati</taxon>
        <taxon>Bacteroidota</taxon>
        <taxon>Bacteroidia</taxon>
        <taxon>Bacteroidales</taxon>
        <taxon>Odoribacteraceae</taxon>
        <taxon>Odoribacter</taxon>
    </lineage>
</organism>
<evidence type="ECO:0000313" key="3">
    <source>
        <dbReference type="EMBL" id="MDB9221846.1"/>
    </source>
</evidence>
<reference evidence="2" key="2">
    <citation type="submission" date="2022-01" db="EMBL/GenBank/DDBJ databases">
        <title>Collection of gut derived symbiotic bacterial strains cultured from healthy donors.</title>
        <authorList>
            <person name="Lin H."/>
            <person name="Kohout C."/>
            <person name="Waligurski E."/>
            <person name="Pamer E.G."/>
        </authorList>
    </citation>
    <scope>NUCLEOTIDE SEQUENCE</scope>
    <source>
        <strain evidence="2">DFI.1.149</strain>
    </source>
</reference>
<dbReference type="Proteomes" id="UP001199750">
    <property type="component" value="Unassembled WGS sequence"/>
</dbReference>
<dbReference type="Proteomes" id="UP001212263">
    <property type="component" value="Unassembled WGS sequence"/>
</dbReference>
<gene>
    <name evidence="4" type="ORF">DWW57_02975</name>
    <name evidence="5" type="ORF">DXA53_01765</name>
    <name evidence="2" type="ORF">L0P03_01940</name>
    <name evidence="3" type="ORF">PN645_02360</name>
</gene>
<evidence type="ECO:0000313" key="4">
    <source>
        <dbReference type="EMBL" id="RGU58037.1"/>
    </source>
</evidence>
<dbReference type="AlphaFoldDB" id="A0A1Y4A2M7"/>
<name>A0A1Y4A2M7_9BACT</name>
<dbReference type="RefSeq" id="WP_013613368.1">
    <property type="nucleotide sequence ID" value="NZ_BAABYK010000001.1"/>
</dbReference>
<dbReference type="Proteomes" id="UP000284243">
    <property type="component" value="Unassembled WGS sequence"/>
</dbReference>
<sequence length="94" mass="10567">MVKNNLKNTTSGKKIDFPIPVSSYKMILIGFGIIILGFILMMGGGSDNPAEFNYDIFSFRRITLAPIVVLIGFGFVFWAIMRKPKKEMEEGTKD</sequence>
<feature type="transmembrane region" description="Helical" evidence="1">
    <location>
        <begin position="21"/>
        <end position="42"/>
    </location>
</feature>
<dbReference type="Proteomes" id="UP000284434">
    <property type="component" value="Unassembled WGS sequence"/>
</dbReference>
<evidence type="ECO:0000313" key="5">
    <source>
        <dbReference type="EMBL" id="RGY09534.1"/>
    </source>
</evidence>
<evidence type="ECO:0000256" key="1">
    <source>
        <dbReference type="SAM" id="Phobius"/>
    </source>
</evidence>
<dbReference type="InterPro" id="IPR021448">
    <property type="entry name" value="DUF3098"/>
</dbReference>
<dbReference type="OMA" id="RIQIAPW"/>
<keyword evidence="1" id="KW-0812">Transmembrane</keyword>
<protein>
    <submittedName>
        <fullName evidence="5">DUF3098 domain-containing protein</fullName>
    </submittedName>
</protein>
<dbReference type="Pfam" id="PF11297">
    <property type="entry name" value="DUF3098"/>
    <property type="match status" value="1"/>
</dbReference>
<feature type="transmembrane region" description="Helical" evidence="1">
    <location>
        <begin position="62"/>
        <end position="81"/>
    </location>
</feature>
<evidence type="ECO:0000313" key="2">
    <source>
        <dbReference type="EMBL" id="MCG4958616.1"/>
    </source>
</evidence>
<evidence type="ECO:0000313" key="7">
    <source>
        <dbReference type="Proteomes" id="UP000284434"/>
    </source>
</evidence>
<keyword evidence="1" id="KW-0472">Membrane</keyword>
<accession>A0A1Y4A2M7</accession>
<dbReference type="EMBL" id="JAQMRD010000002">
    <property type="protein sequence ID" value="MDB9221846.1"/>
    <property type="molecule type" value="Genomic_DNA"/>
</dbReference>
<evidence type="ECO:0000313" key="6">
    <source>
        <dbReference type="Proteomes" id="UP000284243"/>
    </source>
</evidence>
<keyword evidence="1" id="KW-1133">Transmembrane helix</keyword>
<dbReference type="EMBL" id="QSCO01000002">
    <property type="protein sequence ID" value="RGY09534.1"/>
    <property type="molecule type" value="Genomic_DNA"/>
</dbReference>
<reference evidence="3" key="3">
    <citation type="submission" date="2023-01" db="EMBL/GenBank/DDBJ databases">
        <title>Human gut microbiome strain richness.</title>
        <authorList>
            <person name="Chen-Liaw A."/>
        </authorList>
    </citation>
    <scope>NUCLEOTIDE SEQUENCE</scope>
    <source>
        <strain evidence="3">RTP21484st1_B7_RTP21484_190118</strain>
    </source>
</reference>
<dbReference type="GeneID" id="61276442"/>
<comment type="caution">
    <text evidence="5">The sequence shown here is derived from an EMBL/GenBank/DDBJ whole genome shotgun (WGS) entry which is preliminary data.</text>
</comment>
<dbReference type="EMBL" id="QRYC01000003">
    <property type="protein sequence ID" value="RGU58037.1"/>
    <property type="molecule type" value="Genomic_DNA"/>
</dbReference>
<proteinExistence type="predicted"/>
<reference evidence="6 7" key="1">
    <citation type="submission" date="2018-08" db="EMBL/GenBank/DDBJ databases">
        <title>A genome reference for cultivated species of the human gut microbiota.</title>
        <authorList>
            <person name="Zou Y."/>
            <person name="Xue W."/>
            <person name="Luo G."/>
        </authorList>
    </citation>
    <scope>NUCLEOTIDE SEQUENCE [LARGE SCALE GENOMIC DNA]</scope>
    <source>
        <strain evidence="4 6">AF16-14</strain>
        <strain evidence="5 7">OF03-11</strain>
    </source>
</reference>
<dbReference type="EMBL" id="JAKNDN010000003">
    <property type="protein sequence ID" value="MCG4958616.1"/>
    <property type="molecule type" value="Genomic_DNA"/>
</dbReference>